<proteinExistence type="predicted"/>
<protein>
    <submittedName>
        <fullName evidence="1">Uncharacterized protein</fullName>
    </submittedName>
</protein>
<accession>A0A0F9AGY8</accession>
<sequence>MDKTKQIELLESKPFSYWEKLAKYLTERSERICADNDCTEYDHNCESYAYISADGTLHSICGSDYWQGFGSCDIELFGNVVAIPLPWIGNGQDLKSAIDADLPWDFD</sequence>
<name>A0A0F9AGY8_9ZZZZ</name>
<organism evidence="1">
    <name type="scientific">marine sediment metagenome</name>
    <dbReference type="NCBI Taxonomy" id="412755"/>
    <lineage>
        <taxon>unclassified sequences</taxon>
        <taxon>metagenomes</taxon>
        <taxon>ecological metagenomes</taxon>
    </lineage>
</organism>
<evidence type="ECO:0000313" key="1">
    <source>
        <dbReference type="EMBL" id="KKK97555.1"/>
    </source>
</evidence>
<gene>
    <name evidence="1" type="ORF">LCGC14_2651570</name>
</gene>
<reference evidence="1" key="1">
    <citation type="journal article" date="2015" name="Nature">
        <title>Complex archaea that bridge the gap between prokaryotes and eukaryotes.</title>
        <authorList>
            <person name="Spang A."/>
            <person name="Saw J.H."/>
            <person name="Jorgensen S.L."/>
            <person name="Zaremba-Niedzwiedzka K."/>
            <person name="Martijn J."/>
            <person name="Lind A.E."/>
            <person name="van Eijk R."/>
            <person name="Schleper C."/>
            <person name="Guy L."/>
            <person name="Ettema T.J."/>
        </authorList>
    </citation>
    <scope>NUCLEOTIDE SEQUENCE</scope>
</reference>
<dbReference type="EMBL" id="LAZR01045998">
    <property type="protein sequence ID" value="KKK97555.1"/>
    <property type="molecule type" value="Genomic_DNA"/>
</dbReference>
<comment type="caution">
    <text evidence="1">The sequence shown here is derived from an EMBL/GenBank/DDBJ whole genome shotgun (WGS) entry which is preliminary data.</text>
</comment>
<dbReference type="AlphaFoldDB" id="A0A0F9AGY8"/>